<evidence type="ECO:0000313" key="2">
    <source>
        <dbReference type="Proteomes" id="UP001235760"/>
    </source>
</evidence>
<keyword evidence="2" id="KW-1185">Reference proteome</keyword>
<evidence type="ECO:0008006" key="3">
    <source>
        <dbReference type="Google" id="ProtNLM"/>
    </source>
</evidence>
<reference evidence="1 2" key="1">
    <citation type="submission" date="2023-08" db="EMBL/GenBank/DDBJ databases">
        <authorList>
            <person name="Roldan D.M."/>
            <person name="Menes R.J."/>
        </authorList>
    </citation>
    <scope>NUCLEOTIDE SEQUENCE [LARGE SCALE GENOMIC DNA]</scope>
    <source>
        <strain evidence="1 2">CCM 2812</strain>
    </source>
</reference>
<accession>A0ABT9G1R4</accession>
<dbReference type="EMBL" id="JAUZEE010000003">
    <property type="protein sequence ID" value="MDP4300360.1"/>
    <property type="molecule type" value="Genomic_DNA"/>
</dbReference>
<proteinExistence type="predicted"/>
<protein>
    <recommendedName>
        <fullName evidence="3">Minor tail protein</fullName>
    </recommendedName>
</protein>
<gene>
    <name evidence="1" type="ORF">Q8X39_06895</name>
</gene>
<dbReference type="RefSeq" id="WP_305748921.1">
    <property type="nucleotide sequence ID" value="NZ_JAUZEE010000003.1"/>
</dbReference>
<dbReference type="Proteomes" id="UP001235760">
    <property type="component" value="Unassembled WGS sequence"/>
</dbReference>
<comment type="caution">
    <text evidence="1">The sequence shown here is derived from an EMBL/GenBank/DDBJ whole genome shotgun (WGS) entry which is preliminary data.</text>
</comment>
<sequence length="295" mass="32124">MKITIDVKGLDEVRAALKDLSQRRIHNAVATGLTRTALQARDAVRDELRSRLDRPTPYALNGLYVITATGDAAKAGMGSQPVPGSSYATRIVRSRHLEAEVGIKDDLATTGGGTPAERFLRPNIDGGARRIKRVERALQLSGLMPAGWQTTAGTDARLDAYGNVSRGQIVQVLSQLRVTLTAGYTRNMALPDRTAKGRIIDGRYSGQVRAAVKRAGGRYFVVPPGQRMPPGVYMREHHASGRPLQVLRFVKSTSYRPIVDFNGVVLRVADQHLRANVQTALADQLANLRTRGRGV</sequence>
<name>A0ABT9G1R4_LEPDI</name>
<organism evidence="1 2">
    <name type="scientific">Leptothrix discophora</name>
    <dbReference type="NCBI Taxonomy" id="89"/>
    <lineage>
        <taxon>Bacteria</taxon>
        <taxon>Pseudomonadati</taxon>
        <taxon>Pseudomonadota</taxon>
        <taxon>Betaproteobacteria</taxon>
        <taxon>Burkholderiales</taxon>
        <taxon>Sphaerotilaceae</taxon>
        <taxon>Leptothrix</taxon>
    </lineage>
</organism>
<evidence type="ECO:0000313" key="1">
    <source>
        <dbReference type="EMBL" id="MDP4300360.1"/>
    </source>
</evidence>